<dbReference type="SUPFAM" id="SSF56300">
    <property type="entry name" value="Metallo-dependent phosphatases"/>
    <property type="match status" value="1"/>
</dbReference>
<dbReference type="PANTHER" id="PTHR42850">
    <property type="entry name" value="METALLOPHOSPHOESTERASE"/>
    <property type="match status" value="1"/>
</dbReference>
<feature type="region of interest" description="Disordered" evidence="1">
    <location>
        <begin position="23"/>
        <end position="43"/>
    </location>
</feature>
<reference evidence="4 5" key="1">
    <citation type="submission" date="2016-06" db="EMBL/GenBank/DDBJ databases">
        <authorList>
            <person name="Kjaerup R.B."/>
            <person name="Dalgaard T.S."/>
            <person name="Juul-Madsen H.R."/>
        </authorList>
    </citation>
    <scope>NUCLEOTIDE SEQUENCE [LARGE SCALE GENOMIC DNA]</scope>
</reference>
<evidence type="ECO:0000256" key="2">
    <source>
        <dbReference type="SAM" id="Phobius"/>
    </source>
</evidence>
<dbReference type="GO" id="GO:0000298">
    <property type="term" value="F:endopolyphosphatase activity"/>
    <property type="evidence" value="ECO:0007669"/>
    <property type="project" value="TreeGrafter"/>
</dbReference>
<evidence type="ECO:0000259" key="3">
    <source>
        <dbReference type="Pfam" id="PF00149"/>
    </source>
</evidence>
<keyword evidence="5" id="KW-1185">Reference proteome</keyword>
<evidence type="ECO:0000313" key="4">
    <source>
        <dbReference type="EMBL" id="SMQ49203.1"/>
    </source>
</evidence>
<dbReference type="InterPro" id="IPR004843">
    <property type="entry name" value="Calcineurin-like_PHP"/>
</dbReference>
<dbReference type="GO" id="GO:0006798">
    <property type="term" value="P:polyphosphate catabolic process"/>
    <property type="evidence" value="ECO:0007669"/>
    <property type="project" value="TreeGrafter"/>
</dbReference>
<organism evidence="4 5">
    <name type="scientific">Zymoseptoria tritici (strain ST99CH_3D7)</name>
    <dbReference type="NCBI Taxonomy" id="1276538"/>
    <lineage>
        <taxon>Eukaryota</taxon>
        <taxon>Fungi</taxon>
        <taxon>Dikarya</taxon>
        <taxon>Ascomycota</taxon>
        <taxon>Pezizomycotina</taxon>
        <taxon>Dothideomycetes</taxon>
        <taxon>Dothideomycetidae</taxon>
        <taxon>Mycosphaerellales</taxon>
        <taxon>Mycosphaerellaceae</taxon>
        <taxon>Zymoseptoria</taxon>
    </lineage>
</organism>
<accession>A0A1X7RP76</accession>
<feature type="domain" description="Calcineurin-like phosphoesterase" evidence="3">
    <location>
        <begin position="162"/>
        <end position="369"/>
    </location>
</feature>
<dbReference type="GO" id="GO:0016791">
    <property type="term" value="F:phosphatase activity"/>
    <property type="evidence" value="ECO:0007669"/>
    <property type="project" value="TreeGrafter"/>
</dbReference>
<dbReference type="EMBL" id="LT853694">
    <property type="protein sequence ID" value="SMQ49203.1"/>
    <property type="molecule type" value="Genomic_DNA"/>
</dbReference>
<gene>
    <name evidence="4" type="ORF">ZT3D7_G4354</name>
</gene>
<dbReference type="InterPro" id="IPR029052">
    <property type="entry name" value="Metallo-depent_PP-like"/>
</dbReference>
<dbReference type="STRING" id="1276538.A0A1X7RP76"/>
<feature type="transmembrane region" description="Helical" evidence="2">
    <location>
        <begin position="84"/>
        <end position="100"/>
    </location>
</feature>
<dbReference type="AlphaFoldDB" id="A0A1X7RP76"/>
<proteinExistence type="predicted"/>
<keyword evidence="2" id="KW-0472">Membrane</keyword>
<evidence type="ECO:0000256" key="1">
    <source>
        <dbReference type="SAM" id="MobiDB-lite"/>
    </source>
</evidence>
<protein>
    <recommendedName>
        <fullName evidence="3">Calcineurin-like phosphoesterase domain-containing protein</fullName>
    </recommendedName>
</protein>
<keyword evidence="2" id="KW-0812">Transmembrane</keyword>
<evidence type="ECO:0000313" key="5">
    <source>
        <dbReference type="Proteomes" id="UP000215127"/>
    </source>
</evidence>
<name>A0A1X7RP76_ZYMT9</name>
<dbReference type="Proteomes" id="UP000215127">
    <property type="component" value="Chromosome 3"/>
</dbReference>
<dbReference type="Pfam" id="PF00149">
    <property type="entry name" value="Metallophos"/>
    <property type="match status" value="1"/>
</dbReference>
<dbReference type="PANTHER" id="PTHR42850:SF4">
    <property type="entry name" value="ZINC-DEPENDENT ENDOPOLYPHOSPHATASE"/>
    <property type="match status" value="1"/>
</dbReference>
<dbReference type="InterPro" id="IPR050126">
    <property type="entry name" value="Ap4A_hydrolase"/>
</dbReference>
<dbReference type="GO" id="GO:0005737">
    <property type="term" value="C:cytoplasm"/>
    <property type="evidence" value="ECO:0007669"/>
    <property type="project" value="TreeGrafter"/>
</dbReference>
<sequence length="470" mass="53059">MGRELNSLGDDDQPLSQLQANLQAAATSPPGHTTCSPPPSAEEFPLIHQVDNKWQQNAHTPADLEDHDQIICDNLSTTRRIRRLIAFTIFLVVATFYIFSQHVRPSMEEEWAYEQGFLDQTNGTYGVAKAGKHYTDPDLTRMKRLDPALLPGGSGDEAGKRRLVFIGDVHGCKKELLKLLRKVDFNEDLDHLVLVGDTVSKGPDNVGVLDELIRLNATSVRGNHEDRLLVAAKSMLVDGEMETTDDEVEELRSKGSKKDRKLLKKLKPKHLDYMRDMPLMLHIPSLPLASKPTNKWHSPIAEHILVVHAGLVPGVELEKQDPYFVMNMRSINRKTHLPSVLRADKKEKDKKPWFDVWNWYNSRIFKGASMEGFKSTLFELEGEIKSLPDLEPSMWFGDLWKSFFGKKKKHSHFKPQVVIYGHDSHEGLQLNRWSKGLDSACVAGGRLTAMVVDAKGRQEVVSVGCKNYKG</sequence>
<dbReference type="Gene3D" id="3.60.21.10">
    <property type="match status" value="1"/>
</dbReference>
<keyword evidence="2" id="KW-1133">Transmembrane helix</keyword>